<dbReference type="AlphaFoldDB" id="A0A371FC56"/>
<feature type="non-terminal residue" evidence="1">
    <location>
        <position position="1"/>
    </location>
</feature>
<accession>A0A371FC56</accession>
<evidence type="ECO:0008006" key="3">
    <source>
        <dbReference type="Google" id="ProtNLM"/>
    </source>
</evidence>
<dbReference type="GO" id="GO:0003676">
    <property type="term" value="F:nucleic acid binding"/>
    <property type="evidence" value="ECO:0007669"/>
    <property type="project" value="InterPro"/>
</dbReference>
<reference evidence="1" key="1">
    <citation type="submission" date="2018-05" db="EMBL/GenBank/DDBJ databases">
        <title>Draft genome of Mucuna pruriens seed.</title>
        <authorList>
            <person name="Nnadi N.E."/>
            <person name="Vos R."/>
            <person name="Hasami M.H."/>
            <person name="Devisetty U.K."/>
            <person name="Aguiy J.C."/>
        </authorList>
    </citation>
    <scope>NUCLEOTIDE SEQUENCE [LARGE SCALE GENOMIC DNA]</scope>
    <source>
        <strain evidence="1">JCA_2017</strain>
    </source>
</reference>
<name>A0A371FC56_MUCPR</name>
<protein>
    <recommendedName>
        <fullName evidence="3">CCHC-type domain-containing protein</fullName>
    </recommendedName>
</protein>
<dbReference type="SUPFAM" id="SSF57756">
    <property type="entry name" value="Retrovirus zinc finger-like domains"/>
    <property type="match status" value="1"/>
</dbReference>
<proteinExistence type="predicted"/>
<keyword evidence="2" id="KW-1185">Reference proteome</keyword>
<dbReference type="EMBL" id="QJKJ01009691">
    <property type="protein sequence ID" value="RDX75875.1"/>
    <property type="molecule type" value="Genomic_DNA"/>
</dbReference>
<sequence>MTRTRNQSMRCFNYNEPHVIKECLIRGVVCFKCQKPGYMARDYHELEKPKQIVNAKEFPSLLLSEENFLEVFPKEVANLPHQ</sequence>
<dbReference type="Proteomes" id="UP000257109">
    <property type="component" value="Unassembled WGS sequence"/>
</dbReference>
<evidence type="ECO:0000313" key="2">
    <source>
        <dbReference type="Proteomes" id="UP000257109"/>
    </source>
</evidence>
<dbReference type="GO" id="GO:0008270">
    <property type="term" value="F:zinc ion binding"/>
    <property type="evidence" value="ECO:0007669"/>
    <property type="project" value="InterPro"/>
</dbReference>
<dbReference type="Gene3D" id="4.10.60.10">
    <property type="entry name" value="Zinc finger, CCHC-type"/>
    <property type="match status" value="1"/>
</dbReference>
<organism evidence="1 2">
    <name type="scientific">Mucuna pruriens</name>
    <name type="common">Velvet bean</name>
    <name type="synonym">Dolichos pruriens</name>
    <dbReference type="NCBI Taxonomy" id="157652"/>
    <lineage>
        <taxon>Eukaryota</taxon>
        <taxon>Viridiplantae</taxon>
        <taxon>Streptophyta</taxon>
        <taxon>Embryophyta</taxon>
        <taxon>Tracheophyta</taxon>
        <taxon>Spermatophyta</taxon>
        <taxon>Magnoliopsida</taxon>
        <taxon>eudicotyledons</taxon>
        <taxon>Gunneridae</taxon>
        <taxon>Pentapetalae</taxon>
        <taxon>rosids</taxon>
        <taxon>fabids</taxon>
        <taxon>Fabales</taxon>
        <taxon>Fabaceae</taxon>
        <taxon>Papilionoideae</taxon>
        <taxon>50 kb inversion clade</taxon>
        <taxon>NPAAA clade</taxon>
        <taxon>indigoferoid/millettioid clade</taxon>
        <taxon>Phaseoleae</taxon>
        <taxon>Mucuna</taxon>
    </lineage>
</organism>
<comment type="caution">
    <text evidence="1">The sequence shown here is derived from an EMBL/GenBank/DDBJ whole genome shotgun (WGS) entry which is preliminary data.</text>
</comment>
<evidence type="ECO:0000313" key="1">
    <source>
        <dbReference type="EMBL" id="RDX75875.1"/>
    </source>
</evidence>
<gene>
    <name evidence="1" type="ORF">CR513_44201</name>
</gene>
<dbReference type="OrthoDB" id="1435700at2759"/>
<dbReference type="InterPro" id="IPR036875">
    <property type="entry name" value="Znf_CCHC_sf"/>
</dbReference>